<keyword evidence="2 9" id="KW-0808">Transferase</keyword>
<dbReference type="EMBL" id="GU474833">
    <property type="protein sequence ID" value="ADI16287.1"/>
    <property type="molecule type" value="Genomic_DNA"/>
</dbReference>
<feature type="binding site" evidence="9">
    <location>
        <position position="9"/>
    </location>
    <ligand>
        <name>substrate</name>
    </ligand>
</feature>
<keyword evidence="4 9" id="KW-0547">Nucleotide-binding</keyword>
<dbReference type="InterPro" id="IPR001980">
    <property type="entry name" value="PPAT"/>
</dbReference>
<dbReference type="PANTHER" id="PTHR21342">
    <property type="entry name" value="PHOSPHOPANTETHEINE ADENYLYLTRANSFERASE"/>
    <property type="match status" value="1"/>
</dbReference>
<comment type="cofactor">
    <cofactor evidence="9">
        <name>Mg(2+)</name>
        <dbReference type="ChEBI" id="CHEBI:18420"/>
    </cofactor>
</comment>
<feature type="binding site" evidence="9">
    <location>
        <begin position="124"/>
        <end position="130"/>
    </location>
    <ligand>
        <name>ATP</name>
        <dbReference type="ChEBI" id="CHEBI:30616"/>
    </ligand>
</feature>
<evidence type="ECO:0000256" key="6">
    <source>
        <dbReference type="ARBA" id="ARBA00022842"/>
    </source>
</evidence>
<dbReference type="Pfam" id="PF01467">
    <property type="entry name" value="CTP_transf_like"/>
    <property type="match status" value="1"/>
</dbReference>
<dbReference type="EC" id="2.7.7.3" evidence="9"/>
<reference evidence="11" key="1">
    <citation type="journal article" date="2011" name="Environ. Microbiol.">
        <title>Time-series analyses of Monterey Bay coastal microbial picoplankton using a 'genome proxy' microarray.</title>
        <authorList>
            <person name="Rich V.I."/>
            <person name="Pham V.D."/>
            <person name="Eppley J."/>
            <person name="Shi Y."/>
            <person name="DeLong E.F."/>
        </authorList>
    </citation>
    <scope>NUCLEOTIDE SEQUENCE</scope>
</reference>
<dbReference type="InterPro" id="IPR014729">
    <property type="entry name" value="Rossmann-like_a/b/a_fold"/>
</dbReference>
<comment type="subunit">
    <text evidence="9">Homohexamer.</text>
</comment>
<dbReference type="PRINTS" id="PR01020">
    <property type="entry name" value="LPSBIOSNTHSS"/>
</dbReference>
<keyword evidence="7 9" id="KW-0173">Coenzyme A biosynthesis</keyword>
<evidence type="ECO:0000256" key="7">
    <source>
        <dbReference type="ARBA" id="ARBA00022993"/>
    </source>
</evidence>
<proteinExistence type="inferred from homology"/>
<dbReference type="SUPFAM" id="SSF52374">
    <property type="entry name" value="Nucleotidylyl transferase"/>
    <property type="match status" value="1"/>
</dbReference>
<evidence type="ECO:0000256" key="2">
    <source>
        <dbReference type="ARBA" id="ARBA00022679"/>
    </source>
</evidence>
<feature type="site" description="Transition state stabilizer" evidence="9">
    <location>
        <position position="17"/>
    </location>
</feature>
<dbReference type="GO" id="GO:0004595">
    <property type="term" value="F:pantetheine-phosphate adenylyltransferase activity"/>
    <property type="evidence" value="ECO:0007669"/>
    <property type="project" value="UniProtKB-UniRule"/>
</dbReference>
<feature type="binding site" evidence="9">
    <location>
        <position position="41"/>
    </location>
    <ligand>
        <name>substrate</name>
    </ligand>
</feature>
<evidence type="ECO:0000256" key="9">
    <source>
        <dbReference type="HAMAP-Rule" id="MF_00151"/>
    </source>
</evidence>
<evidence type="ECO:0000313" key="11">
    <source>
        <dbReference type="EMBL" id="ADI16287.1"/>
    </source>
</evidence>
<dbReference type="NCBIfam" id="TIGR01510">
    <property type="entry name" value="coaD_prev_kdtB"/>
    <property type="match status" value="1"/>
</dbReference>
<keyword evidence="1 9" id="KW-0963">Cytoplasm</keyword>
<feature type="binding site" evidence="9">
    <location>
        <position position="99"/>
    </location>
    <ligand>
        <name>ATP</name>
        <dbReference type="ChEBI" id="CHEBI:30616"/>
    </ligand>
</feature>
<dbReference type="UniPathway" id="UPA00241">
    <property type="reaction ID" value="UER00355"/>
</dbReference>
<keyword evidence="5 9" id="KW-0067">ATP-binding</keyword>
<dbReference type="GO" id="GO:0015937">
    <property type="term" value="P:coenzyme A biosynthetic process"/>
    <property type="evidence" value="ECO:0007669"/>
    <property type="project" value="UniProtKB-UniRule"/>
</dbReference>
<evidence type="ECO:0000256" key="4">
    <source>
        <dbReference type="ARBA" id="ARBA00022741"/>
    </source>
</evidence>
<sequence length="160" mass="17923">MKVAIYPGSFDPITFGHMDIIERGCGLFDKVVVAIAKSESKNPMFTLEERINLATSIFEDNDKVEVVGFPRKLTVELAKDYEACAIIRGLRAVSDFEYEFQLATMNRSLAPDIESIFLTPKESLIYVSSSLIKEISDLKGDVSKFVHPKVEQALRAKLDT</sequence>
<keyword evidence="3 9" id="KW-0548">Nucleotidyltransferase</keyword>
<dbReference type="GO" id="GO:0005524">
    <property type="term" value="F:ATP binding"/>
    <property type="evidence" value="ECO:0007669"/>
    <property type="project" value="UniProtKB-KW"/>
</dbReference>
<dbReference type="HAMAP" id="MF_00151">
    <property type="entry name" value="PPAT_bact"/>
    <property type="match status" value="1"/>
</dbReference>
<accession>E0XPE6</accession>
<comment type="catalytic activity">
    <reaction evidence="8 9">
        <text>(R)-4'-phosphopantetheine + ATP + H(+) = 3'-dephospho-CoA + diphosphate</text>
        <dbReference type="Rhea" id="RHEA:19801"/>
        <dbReference type="ChEBI" id="CHEBI:15378"/>
        <dbReference type="ChEBI" id="CHEBI:30616"/>
        <dbReference type="ChEBI" id="CHEBI:33019"/>
        <dbReference type="ChEBI" id="CHEBI:57328"/>
        <dbReference type="ChEBI" id="CHEBI:61723"/>
        <dbReference type="EC" id="2.7.7.3"/>
    </reaction>
</comment>
<comment type="function">
    <text evidence="9">Reversibly transfers an adenylyl group from ATP to 4'-phosphopantetheine, yielding dephospho-CoA (dPCoA) and pyrophosphate.</text>
</comment>
<name>E0XPE6_9BACT</name>
<evidence type="ECO:0000256" key="5">
    <source>
        <dbReference type="ARBA" id="ARBA00022840"/>
    </source>
</evidence>
<feature type="binding site" evidence="9">
    <location>
        <position position="88"/>
    </location>
    <ligand>
        <name>substrate</name>
    </ligand>
</feature>
<evidence type="ECO:0000256" key="1">
    <source>
        <dbReference type="ARBA" id="ARBA00022490"/>
    </source>
</evidence>
<dbReference type="GO" id="GO:0005737">
    <property type="term" value="C:cytoplasm"/>
    <property type="evidence" value="ECO:0007669"/>
    <property type="project" value="UniProtKB-SubCell"/>
</dbReference>
<evidence type="ECO:0000259" key="10">
    <source>
        <dbReference type="Pfam" id="PF01467"/>
    </source>
</evidence>
<protein>
    <recommendedName>
        <fullName evidence="9">Phosphopantetheine adenylyltransferase</fullName>
        <ecNumber evidence="9">2.7.7.3</ecNumber>
    </recommendedName>
    <alternativeName>
        <fullName evidence="9">Dephospho-CoA pyrophosphorylase</fullName>
    </alternativeName>
    <alternativeName>
        <fullName evidence="9">Pantetheine-phosphate adenylyltransferase</fullName>
        <shortName evidence="9">PPAT</shortName>
    </alternativeName>
</protein>
<feature type="domain" description="Cytidyltransferase-like" evidence="10">
    <location>
        <begin position="5"/>
        <end position="134"/>
    </location>
</feature>
<feature type="binding site" evidence="9">
    <location>
        <position position="17"/>
    </location>
    <ligand>
        <name>ATP</name>
        <dbReference type="ChEBI" id="CHEBI:30616"/>
    </ligand>
</feature>
<dbReference type="PANTHER" id="PTHR21342:SF1">
    <property type="entry name" value="PHOSPHOPANTETHEINE ADENYLYLTRANSFERASE"/>
    <property type="match status" value="1"/>
</dbReference>
<dbReference type="InterPro" id="IPR004821">
    <property type="entry name" value="Cyt_trans-like"/>
</dbReference>
<gene>
    <name evidence="9" type="primary">coaD</name>
</gene>
<evidence type="ECO:0000256" key="8">
    <source>
        <dbReference type="ARBA" id="ARBA00029346"/>
    </source>
</evidence>
<feature type="binding site" evidence="9">
    <location>
        <begin position="9"/>
        <end position="10"/>
    </location>
    <ligand>
        <name>ATP</name>
        <dbReference type="ChEBI" id="CHEBI:30616"/>
    </ligand>
</feature>
<organism evidence="11">
    <name type="scientific">uncultured bacterium HF0010_16H03</name>
    <dbReference type="NCBI Taxonomy" id="710811"/>
    <lineage>
        <taxon>Bacteria</taxon>
        <taxon>environmental samples</taxon>
    </lineage>
</organism>
<dbReference type="NCBIfam" id="TIGR00125">
    <property type="entry name" value="cyt_tran_rel"/>
    <property type="match status" value="1"/>
</dbReference>
<feature type="binding site" evidence="9">
    <location>
        <position position="74"/>
    </location>
    <ligand>
        <name>substrate</name>
    </ligand>
</feature>
<dbReference type="CDD" id="cd02163">
    <property type="entry name" value="PPAT"/>
    <property type="match status" value="1"/>
</dbReference>
<dbReference type="AlphaFoldDB" id="E0XPE6"/>
<comment type="pathway">
    <text evidence="9">Cofactor biosynthesis; coenzyme A biosynthesis; CoA from (R)-pantothenate: step 4/5.</text>
</comment>
<dbReference type="Gene3D" id="3.40.50.620">
    <property type="entry name" value="HUPs"/>
    <property type="match status" value="1"/>
</dbReference>
<comment type="subcellular location">
    <subcellularLocation>
        <location evidence="9">Cytoplasm</location>
    </subcellularLocation>
</comment>
<feature type="binding site" evidence="9">
    <location>
        <begin position="89"/>
        <end position="91"/>
    </location>
    <ligand>
        <name>ATP</name>
        <dbReference type="ChEBI" id="CHEBI:30616"/>
    </ligand>
</feature>
<evidence type="ECO:0000256" key="3">
    <source>
        <dbReference type="ARBA" id="ARBA00022695"/>
    </source>
</evidence>
<keyword evidence="6 9" id="KW-0460">Magnesium</keyword>
<comment type="similarity">
    <text evidence="9">Belongs to the bacterial CoaD family.</text>
</comment>